<evidence type="ECO:0000256" key="2">
    <source>
        <dbReference type="ARBA" id="ARBA00005988"/>
    </source>
</evidence>
<dbReference type="PANTHER" id="PTHR11705">
    <property type="entry name" value="PROTEASE FAMILY M14 CARBOXYPEPTIDASE A,B"/>
    <property type="match status" value="1"/>
</dbReference>
<keyword evidence="6" id="KW-0862">Zinc</keyword>
<dbReference type="InterPro" id="IPR057246">
    <property type="entry name" value="CARBOXYPEPT_ZN_1"/>
</dbReference>
<keyword evidence="3" id="KW-0645">Protease</keyword>
<sequence length="340" mass="38909">MKTLLEFQQIEERMQSLGDQARVEVLARSQSGNLSLPICKITFGSEYPSAPVIGFVGGVHGLERIGAQVCIALMNSVAELSLWDENLQKTLQKIRIFFIPTVNPIGIYQRTRCNPRGVDLMRNSPVEAENPARWVGGQRVSPRLPWYRGKLGAPMEVEAQALVDAVTKEIKDSSLAITLDIHSGFGMQDRLWFPYAKTVKPFPDLAMAFEFKKLMDRTYPHHFYKIEPQSQSYTTHGDLWDYIYDQHTTQNSSQKYLPLCLEMGSWLWVKKNPMQILTADGPFNPVKAHREQRILRRHNTLLEFLIRAISSPHAWVHGEGEKQQQSLQRAKELWYATTPS</sequence>
<gene>
    <name evidence="9" type="ORF">MNR06_01805</name>
</gene>
<keyword evidence="7" id="KW-0482">Metalloprotease</keyword>
<evidence type="ECO:0000256" key="7">
    <source>
        <dbReference type="ARBA" id="ARBA00023049"/>
    </source>
</evidence>
<evidence type="ECO:0000256" key="5">
    <source>
        <dbReference type="ARBA" id="ARBA00022801"/>
    </source>
</evidence>
<proteinExistence type="inferred from homology"/>
<dbReference type="Proteomes" id="UP000830116">
    <property type="component" value="Chromosome"/>
</dbReference>
<evidence type="ECO:0000256" key="4">
    <source>
        <dbReference type="ARBA" id="ARBA00022723"/>
    </source>
</evidence>
<dbReference type="InterPro" id="IPR000834">
    <property type="entry name" value="Peptidase_M14"/>
</dbReference>
<dbReference type="RefSeq" id="WP_243538292.1">
    <property type="nucleotide sequence ID" value="NZ_CP093442.1"/>
</dbReference>
<dbReference type="Gene3D" id="3.40.630.10">
    <property type="entry name" value="Zn peptidases"/>
    <property type="match status" value="1"/>
</dbReference>
<keyword evidence="10" id="KW-1185">Reference proteome</keyword>
<evidence type="ECO:0000256" key="1">
    <source>
        <dbReference type="ARBA" id="ARBA00001947"/>
    </source>
</evidence>
<dbReference type="SUPFAM" id="SSF53187">
    <property type="entry name" value="Zn-dependent exopeptidases"/>
    <property type="match status" value="1"/>
</dbReference>
<feature type="domain" description="Peptidase M14" evidence="8">
    <location>
        <begin position="15"/>
        <end position="257"/>
    </location>
</feature>
<accession>A0ABY4C9P2</accession>
<keyword evidence="4" id="KW-0479">Metal-binding</keyword>
<evidence type="ECO:0000256" key="6">
    <source>
        <dbReference type="ARBA" id="ARBA00022833"/>
    </source>
</evidence>
<name>A0ABY4C9P2_9BACT</name>
<dbReference type="PROSITE" id="PS00132">
    <property type="entry name" value="CARBOXYPEPT_ZN_1"/>
    <property type="match status" value="1"/>
</dbReference>
<reference evidence="9" key="1">
    <citation type="submission" date="2022-03" db="EMBL/GenBank/DDBJ databases">
        <title>Genome Identification and Characterization of new species Bdellovibrio reynosense LBG001 sp. nov. from a Mexico soil sample.</title>
        <authorList>
            <person name="Camilli A."/>
            <person name="Ajao Y."/>
            <person name="Guo X."/>
        </authorList>
    </citation>
    <scope>NUCLEOTIDE SEQUENCE</scope>
    <source>
        <strain evidence="9">LBG001</strain>
    </source>
</reference>
<organism evidence="9 10">
    <name type="scientific">Bdellovibrio reynosensis</name>
    <dbReference type="NCBI Taxonomy" id="2835041"/>
    <lineage>
        <taxon>Bacteria</taxon>
        <taxon>Pseudomonadati</taxon>
        <taxon>Bdellovibrionota</taxon>
        <taxon>Bdellovibrionia</taxon>
        <taxon>Bdellovibrionales</taxon>
        <taxon>Pseudobdellovibrionaceae</taxon>
        <taxon>Bdellovibrio</taxon>
    </lineage>
</organism>
<comment type="cofactor">
    <cofactor evidence="1">
        <name>Zn(2+)</name>
        <dbReference type="ChEBI" id="CHEBI:29105"/>
    </cofactor>
</comment>
<evidence type="ECO:0000256" key="3">
    <source>
        <dbReference type="ARBA" id="ARBA00022670"/>
    </source>
</evidence>
<comment type="similarity">
    <text evidence="2">Belongs to the peptidase M14 family.</text>
</comment>
<dbReference type="PANTHER" id="PTHR11705:SF143">
    <property type="entry name" value="SLL0236 PROTEIN"/>
    <property type="match status" value="1"/>
</dbReference>
<dbReference type="Pfam" id="PF00246">
    <property type="entry name" value="Peptidase_M14"/>
    <property type="match status" value="1"/>
</dbReference>
<evidence type="ECO:0000313" key="9">
    <source>
        <dbReference type="EMBL" id="UOF01687.1"/>
    </source>
</evidence>
<evidence type="ECO:0000259" key="8">
    <source>
        <dbReference type="Pfam" id="PF00246"/>
    </source>
</evidence>
<protein>
    <submittedName>
        <fullName evidence="9">DUF2817 domain-containing protein</fullName>
    </submittedName>
</protein>
<keyword evidence="5" id="KW-0378">Hydrolase</keyword>
<evidence type="ECO:0000313" key="10">
    <source>
        <dbReference type="Proteomes" id="UP000830116"/>
    </source>
</evidence>
<dbReference type="EMBL" id="CP093442">
    <property type="protein sequence ID" value="UOF01687.1"/>
    <property type="molecule type" value="Genomic_DNA"/>
</dbReference>